<reference evidence="1 2" key="1">
    <citation type="journal article" date="2022" name="Plant J.">
        <title>Chromosome-level genome of Camellia lanceoleosa provides a valuable resource for understanding genome evolution and self-incompatibility.</title>
        <authorList>
            <person name="Gong W."/>
            <person name="Xiao S."/>
            <person name="Wang L."/>
            <person name="Liao Z."/>
            <person name="Chang Y."/>
            <person name="Mo W."/>
            <person name="Hu G."/>
            <person name="Li W."/>
            <person name="Zhao G."/>
            <person name="Zhu H."/>
            <person name="Hu X."/>
            <person name="Ji K."/>
            <person name="Xiang X."/>
            <person name="Song Q."/>
            <person name="Yuan D."/>
            <person name="Jin S."/>
            <person name="Zhang L."/>
        </authorList>
    </citation>
    <scope>NUCLEOTIDE SEQUENCE [LARGE SCALE GENOMIC DNA]</scope>
    <source>
        <strain evidence="1">SQ_2022a</strain>
    </source>
</reference>
<gene>
    <name evidence="1" type="ORF">LOK49_LG10G00483</name>
</gene>
<organism evidence="1 2">
    <name type="scientific">Camellia lanceoleosa</name>
    <dbReference type="NCBI Taxonomy" id="1840588"/>
    <lineage>
        <taxon>Eukaryota</taxon>
        <taxon>Viridiplantae</taxon>
        <taxon>Streptophyta</taxon>
        <taxon>Embryophyta</taxon>
        <taxon>Tracheophyta</taxon>
        <taxon>Spermatophyta</taxon>
        <taxon>Magnoliopsida</taxon>
        <taxon>eudicotyledons</taxon>
        <taxon>Gunneridae</taxon>
        <taxon>Pentapetalae</taxon>
        <taxon>asterids</taxon>
        <taxon>Ericales</taxon>
        <taxon>Theaceae</taxon>
        <taxon>Camellia</taxon>
    </lineage>
</organism>
<evidence type="ECO:0000313" key="2">
    <source>
        <dbReference type="Proteomes" id="UP001060215"/>
    </source>
</evidence>
<comment type="caution">
    <text evidence="1">The sequence shown here is derived from an EMBL/GenBank/DDBJ whole genome shotgun (WGS) entry which is preliminary data.</text>
</comment>
<dbReference type="EMBL" id="CM045767">
    <property type="protein sequence ID" value="KAI7996430.1"/>
    <property type="molecule type" value="Genomic_DNA"/>
</dbReference>
<sequence>MALPYILLLLPFLTFLPSTLSMLTLDYYSKTCPNLLDIIQKVVLEKQLYTPTTTTTTLCLFFHDYMVEGCDSSILIASDSFNKAKHDAASTYPSPVTSSKSTPVPRPLSSSHAPASYLVPKSLPSPPAT</sequence>
<keyword evidence="1" id="KW-0560">Oxidoreductase</keyword>
<dbReference type="Proteomes" id="UP001060215">
    <property type="component" value="Chromosome 10"/>
</dbReference>
<protein>
    <submittedName>
        <fullName evidence="1">Peroxidase 65</fullName>
    </submittedName>
</protein>
<name>A0ACC0G8C5_9ERIC</name>
<keyword evidence="1" id="KW-0575">Peroxidase</keyword>
<keyword evidence="2" id="KW-1185">Reference proteome</keyword>
<proteinExistence type="predicted"/>
<evidence type="ECO:0000313" key="1">
    <source>
        <dbReference type="EMBL" id="KAI7996430.1"/>
    </source>
</evidence>
<accession>A0ACC0G8C5</accession>